<evidence type="ECO:0000256" key="6">
    <source>
        <dbReference type="SAM" id="MobiDB-lite"/>
    </source>
</evidence>
<evidence type="ECO:0000256" key="2">
    <source>
        <dbReference type="ARBA" id="ARBA00022695"/>
    </source>
</evidence>
<proteinExistence type="predicted"/>
<name>A0ABQ5EEN8_9ASTR</name>
<dbReference type="Gene3D" id="3.30.70.270">
    <property type="match status" value="2"/>
</dbReference>
<keyword evidence="4" id="KW-0378">Hydrolase</keyword>
<evidence type="ECO:0000256" key="3">
    <source>
        <dbReference type="ARBA" id="ARBA00022722"/>
    </source>
</evidence>
<dbReference type="Gene3D" id="2.40.70.10">
    <property type="entry name" value="Acid Proteases"/>
    <property type="match status" value="1"/>
</dbReference>
<gene>
    <name evidence="9" type="ORF">Tco_0975454</name>
</gene>
<feature type="region of interest" description="Disordered" evidence="6">
    <location>
        <begin position="1"/>
        <end position="79"/>
    </location>
</feature>
<dbReference type="InterPro" id="IPR050951">
    <property type="entry name" value="Retrovirus_Pol_polyprotein"/>
</dbReference>
<dbReference type="InterPro" id="IPR043128">
    <property type="entry name" value="Rev_trsase/Diguanyl_cyclase"/>
</dbReference>
<dbReference type="GO" id="GO:0003964">
    <property type="term" value="F:RNA-directed DNA polymerase activity"/>
    <property type="evidence" value="ECO:0007669"/>
    <property type="project" value="UniProtKB-KW"/>
</dbReference>
<dbReference type="PANTHER" id="PTHR37984">
    <property type="entry name" value="PROTEIN CBG26694"/>
    <property type="match status" value="1"/>
</dbReference>
<dbReference type="InterPro" id="IPR041577">
    <property type="entry name" value="RT_RNaseH_2"/>
</dbReference>
<reference evidence="9" key="2">
    <citation type="submission" date="2022-01" db="EMBL/GenBank/DDBJ databases">
        <authorList>
            <person name="Yamashiro T."/>
            <person name="Shiraishi A."/>
            <person name="Satake H."/>
            <person name="Nakayama K."/>
        </authorList>
    </citation>
    <scope>NUCLEOTIDE SEQUENCE</scope>
</reference>
<dbReference type="CDD" id="cd00303">
    <property type="entry name" value="retropepsin_like"/>
    <property type="match status" value="1"/>
</dbReference>
<dbReference type="InterPro" id="IPR043502">
    <property type="entry name" value="DNA/RNA_pol_sf"/>
</dbReference>
<evidence type="ECO:0000256" key="1">
    <source>
        <dbReference type="ARBA" id="ARBA00022679"/>
    </source>
</evidence>
<evidence type="ECO:0000259" key="7">
    <source>
        <dbReference type="Pfam" id="PF03732"/>
    </source>
</evidence>
<dbReference type="SUPFAM" id="SSF56672">
    <property type="entry name" value="DNA/RNA polymerases"/>
    <property type="match status" value="1"/>
</dbReference>
<dbReference type="InterPro" id="IPR005162">
    <property type="entry name" value="Retrotrans_gag_dom"/>
</dbReference>
<reference evidence="9" key="1">
    <citation type="journal article" date="2022" name="Int. J. Mol. Sci.">
        <title>Draft Genome of Tanacetum Coccineum: Genomic Comparison of Closely Related Tanacetum-Family Plants.</title>
        <authorList>
            <person name="Yamashiro T."/>
            <person name="Shiraishi A."/>
            <person name="Nakayama K."/>
            <person name="Satake H."/>
        </authorList>
    </citation>
    <scope>NUCLEOTIDE SEQUENCE</scope>
</reference>
<organism evidence="9 10">
    <name type="scientific">Tanacetum coccineum</name>
    <dbReference type="NCBI Taxonomy" id="301880"/>
    <lineage>
        <taxon>Eukaryota</taxon>
        <taxon>Viridiplantae</taxon>
        <taxon>Streptophyta</taxon>
        <taxon>Embryophyta</taxon>
        <taxon>Tracheophyta</taxon>
        <taxon>Spermatophyta</taxon>
        <taxon>Magnoliopsida</taxon>
        <taxon>eudicotyledons</taxon>
        <taxon>Gunneridae</taxon>
        <taxon>Pentapetalae</taxon>
        <taxon>asterids</taxon>
        <taxon>campanulids</taxon>
        <taxon>Asterales</taxon>
        <taxon>Asteraceae</taxon>
        <taxon>Asteroideae</taxon>
        <taxon>Anthemideae</taxon>
        <taxon>Anthemidinae</taxon>
        <taxon>Tanacetum</taxon>
    </lineage>
</organism>
<feature type="domain" description="Reverse transcriptase/retrotransposon-derived protein RNase H-like" evidence="8">
    <location>
        <begin position="824"/>
        <end position="920"/>
    </location>
</feature>
<feature type="compositionally biased region" description="Polar residues" evidence="6">
    <location>
        <begin position="70"/>
        <end position="79"/>
    </location>
</feature>
<dbReference type="Gene3D" id="3.10.20.370">
    <property type="match status" value="1"/>
</dbReference>
<dbReference type="Gene3D" id="1.10.340.70">
    <property type="match status" value="1"/>
</dbReference>
<feature type="domain" description="Retrotransposon gag" evidence="7">
    <location>
        <begin position="141"/>
        <end position="221"/>
    </location>
</feature>
<dbReference type="Pfam" id="PF03732">
    <property type="entry name" value="Retrotrans_gag"/>
    <property type="match status" value="1"/>
</dbReference>
<keyword evidence="9" id="KW-0695">RNA-directed DNA polymerase</keyword>
<accession>A0ABQ5EEN8</accession>
<evidence type="ECO:0000313" key="9">
    <source>
        <dbReference type="EMBL" id="GJT49297.1"/>
    </source>
</evidence>
<dbReference type="Pfam" id="PF17919">
    <property type="entry name" value="RT_RNaseH_2"/>
    <property type="match status" value="1"/>
</dbReference>
<dbReference type="InterPro" id="IPR021109">
    <property type="entry name" value="Peptidase_aspartic_dom_sf"/>
</dbReference>
<dbReference type="Proteomes" id="UP001151760">
    <property type="component" value="Unassembled WGS sequence"/>
</dbReference>
<protein>
    <submittedName>
        <fullName evidence="9">Reverse transcriptase domain-containing protein</fullName>
    </submittedName>
</protein>
<evidence type="ECO:0000313" key="10">
    <source>
        <dbReference type="Proteomes" id="UP001151760"/>
    </source>
</evidence>
<keyword evidence="3" id="KW-0540">Nuclease</keyword>
<keyword evidence="10" id="KW-1185">Reference proteome</keyword>
<feature type="region of interest" description="Disordered" evidence="6">
    <location>
        <begin position="349"/>
        <end position="368"/>
    </location>
</feature>
<evidence type="ECO:0000256" key="5">
    <source>
        <dbReference type="ARBA" id="ARBA00023268"/>
    </source>
</evidence>
<keyword evidence="5" id="KW-0511">Multifunctional enzyme</keyword>
<dbReference type="EMBL" id="BQNB010016226">
    <property type="protein sequence ID" value="GJT49297.1"/>
    <property type="molecule type" value="Genomic_DNA"/>
</dbReference>
<dbReference type="Gene3D" id="3.10.10.10">
    <property type="entry name" value="HIV Type 1 Reverse Transcriptase, subunit A, domain 1"/>
    <property type="match status" value="1"/>
</dbReference>
<keyword evidence="2" id="KW-0548">Nucleotidyltransferase</keyword>
<dbReference type="PANTHER" id="PTHR37984:SF5">
    <property type="entry name" value="PROTEIN NYNRIN-LIKE"/>
    <property type="match status" value="1"/>
</dbReference>
<evidence type="ECO:0000256" key="4">
    <source>
        <dbReference type="ARBA" id="ARBA00022759"/>
    </source>
</evidence>
<sequence>MTRSTTKKLTEPLDEPEREFRRRRRAAWRQQQNESLAIAGEDLFDDEASSSNNTGAEPLIPSKTLHGHSLPSSAGFQNPITIPAEQTGRIVNTHDIFLIQGPCTFQGLRSENPIRHIKHYLSIVGNIRADGATRDTSRLGFFHFSLKGKVKEWIDKFPTAQITTWDQLVARFLNYFFPIGRTSFLRDMILRFKQGTNEPIKSVWICFQDSIKQVPHYGIQKWLMPTQRKNLINPYLICRGAHEADECHQNRPPEHVCLSRGDIYDDPSLLRFYQNDNVLPWGNSRRKEVGESSPDWVIRSKFEDELAGFMLEKKFHTKGLGEMLDQHHLELAPVIPLSQLHQNRRLSTTLKEQSKKKGPRVKNQASCETGKAPKAMIHMPKGEKVLKDFLLHKEKLEKAVSSVKLSEECSTVIQRSLPQKKGDPGSFTLPCISKLKPTRISIQLADRSIKYHVGVCENLLVMINKFIFLVNFVVLEMDEDDLVPIILGRPFLTTARAVIDVHKGKLDTIDHNGKWVEVEEEREQNEIQAVSFYPRPEPVEPLEQKASENRLRPSSLELPKLELKELPEHLEYAFLQKGNQLPVVISSALSAIEKARLLDDLKNHKGVIAWSIADIKGIDSSFCTHKILMEDEFKPSVQPQRRVNRNIKEVVKKEVIKLLDARLIYPISDSPWVSPVQVVPKKGGMTIVKNEKDELIPQRTLIEDNMEVFMDDFSIFGSSFDHYLKNLEKMLRRCEETNLVLNWEKCHFMVKEGIVLDHKVSGPGIEVDKEKIKTISKLPYPTNVKAIRSFLGHAGFYKRFIKDFSQVARPMTQLLVKDAPFNFSKECIQAYDKLKHELTRASIMIKSDWSFLFEIMCEASDYVVGAVLGQKKDKHFQPIHYASKTLNEAQENYTTTENELLDVVFTFDKFRQYLVLSKTIIHDKKGTESLAADHMSRLENPYLGKLTKAEIRDLFPEEQLMTIFDKGNAPWYADFANYLASRVLPFCSTRQEKKKFFNDLRHYLWDEPFLFKQCADQIIRRCVAGNEAAQILRQCHSGPSGGHHGITITTRKVFKAGFYWPNIFRDA</sequence>
<keyword evidence="1" id="KW-0808">Transferase</keyword>
<evidence type="ECO:0000259" key="8">
    <source>
        <dbReference type="Pfam" id="PF17919"/>
    </source>
</evidence>
<keyword evidence="4" id="KW-0255">Endonuclease</keyword>
<comment type="caution">
    <text evidence="9">The sequence shown here is derived from an EMBL/GenBank/DDBJ whole genome shotgun (WGS) entry which is preliminary data.</text>
</comment>